<sequence length="76" mass="8767">MTNRYSREEKGKWVPSGSRQRKRSPLRIPIGDNSNLIKDNSLSIVGRVTNPLIQHPRAIIDYLPQLWNIDSRVTGR</sequence>
<gene>
    <name evidence="2" type="ORF">ANE_LOCUS13425</name>
</gene>
<feature type="region of interest" description="Disordered" evidence="1">
    <location>
        <begin position="1"/>
        <end position="30"/>
    </location>
</feature>
<dbReference type="Proteomes" id="UP000489600">
    <property type="component" value="Unassembled WGS sequence"/>
</dbReference>
<proteinExistence type="predicted"/>
<dbReference type="EMBL" id="CABITT030000004">
    <property type="protein sequence ID" value="VVB02981.1"/>
    <property type="molecule type" value="Genomic_DNA"/>
</dbReference>
<feature type="compositionally biased region" description="Basic and acidic residues" evidence="1">
    <location>
        <begin position="1"/>
        <end position="12"/>
    </location>
</feature>
<name>A0A565BMW8_9BRAS</name>
<protein>
    <submittedName>
        <fullName evidence="2">Uncharacterized protein</fullName>
    </submittedName>
</protein>
<keyword evidence="3" id="KW-1185">Reference proteome</keyword>
<evidence type="ECO:0000256" key="1">
    <source>
        <dbReference type="SAM" id="MobiDB-lite"/>
    </source>
</evidence>
<reference evidence="2" key="1">
    <citation type="submission" date="2019-07" db="EMBL/GenBank/DDBJ databases">
        <authorList>
            <person name="Dittberner H."/>
        </authorList>
    </citation>
    <scope>NUCLEOTIDE SEQUENCE [LARGE SCALE GENOMIC DNA]</scope>
</reference>
<dbReference type="OrthoDB" id="10494375at2759"/>
<evidence type="ECO:0000313" key="3">
    <source>
        <dbReference type="Proteomes" id="UP000489600"/>
    </source>
</evidence>
<comment type="caution">
    <text evidence="2">The sequence shown here is derived from an EMBL/GenBank/DDBJ whole genome shotgun (WGS) entry which is preliminary data.</text>
</comment>
<accession>A0A565BMW8</accession>
<organism evidence="2 3">
    <name type="scientific">Arabis nemorensis</name>
    <dbReference type="NCBI Taxonomy" id="586526"/>
    <lineage>
        <taxon>Eukaryota</taxon>
        <taxon>Viridiplantae</taxon>
        <taxon>Streptophyta</taxon>
        <taxon>Embryophyta</taxon>
        <taxon>Tracheophyta</taxon>
        <taxon>Spermatophyta</taxon>
        <taxon>Magnoliopsida</taxon>
        <taxon>eudicotyledons</taxon>
        <taxon>Gunneridae</taxon>
        <taxon>Pentapetalae</taxon>
        <taxon>rosids</taxon>
        <taxon>malvids</taxon>
        <taxon>Brassicales</taxon>
        <taxon>Brassicaceae</taxon>
        <taxon>Arabideae</taxon>
        <taxon>Arabis</taxon>
    </lineage>
</organism>
<dbReference type="AlphaFoldDB" id="A0A565BMW8"/>
<evidence type="ECO:0000313" key="2">
    <source>
        <dbReference type="EMBL" id="VVB02981.1"/>
    </source>
</evidence>